<dbReference type="EMBL" id="JAKRRY010000045">
    <property type="protein sequence ID" value="MCW8348719.1"/>
    <property type="molecule type" value="Genomic_DNA"/>
</dbReference>
<gene>
    <name evidence="1" type="ORF">MD535_22275</name>
</gene>
<reference evidence="1" key="1">
    <citation type="submission" date="2022-02" db="EMBL/GenBank/DDBJ databases">
        <title>Vibrio sp. nov, a new bacterium isolated from seawater.</title>
        <authorList>
            <person name="Yuan Y."/>
        </authorList>
    </citation>
    <scope>NUCLEOTIDE SEQUENCE</scope>
    <source>
        <strain evidence="1">ZSDZ65</strain>
    </source>
</reference>
<dbReference type="NCBIfam" id="NF033650">
    <property type="entry name" value="ANR_neg_reg"/>
    <property type="match status" value="1"/>
</dbReference>
<accession>A0A9X3CSG1</accession>
<dbReference type="Proteomes" id="UP001155587">
    <property type="component" value="Unassembled WGS sequence"/>
</dbReference>
<keyword evidence="2" id="KW-1185">Reference proteome</keyword>
<comment type="caution">
    <text evidence="1">The sequence shown here is derived from an EMBL/GenBank/DDBJ whole genome shotgun (WGS) entry which is preliminary data.</text>
</comment>
<sequence>MHFHQQPGMKNRYYDLAREAAELERNQEYQKAAIAWKRVSDIATKSINIKWAENRHEFCLKYKPITSSPKRGRPKTQDVTT</sequence>
<evidence type="ECO:0000313" key="2">
    <source>
        <dbReference type="Proteomes" id="UP001155587"/>
    </source>
</evidence>
<dbReference type="AlphaFoldDB" id="A0A9X3CSG1"/>
<protein>
    <submittedName>
        <fullName evidence="1">ANR family transcriptional regulator</fullName>
    </submittedName>
</protein>
<name>A0A9X3CSG1_9VIBR</name>
<dbReference type="RefSeq" id="WP_265677325.1">
    <property type="nucleotide sequence ID" value="NZ_JAKRRY010000045.1"/>
</dbReference>
<organism evidence="1 2">
    <name type="scientific">Vibrio qingdaonensis</name>
    <dbReference type="NCBI Taxonomy" id="2829491"/>
    <lineage>
        <taxon>Bacteria</taxon>
        <taxon>Pseudomonadati</taxon>
        <taxon>Pseudomonadota</taxon>
        <taxon>Gammaproteobacteria</taxon>
        <taxon>Vibrionales</taxon>
        <taxon>Vibrionaceae</taxon>
        <taxon>Vibrio</taxon>
    </lineage>
</organism>
<proteinExistence type="predicted"/>
<evidence type="ECO:0000313" key="1">
    <source>
        <dbReference type="EMBL" id="MCW8348719.1"/>
    </source>
</evidence>
<dbReference type="InterPro" id="IPR047666">
    <property type="entry name" value="ANR_neg_reg"/>
</dbReference>